<name>A0A8E2DL82_9APHY</name>
<sequence length="80" mass="8782">MAKEIRTKEGEPIKIGDHVSTRYRGGKHEGKVEAIFTNEKDIEEAGNIGVNVKNPPKVVFTDQHGHKVAHNPGTLSHGED</sequence>
<protein>
    <recommendedName>
        <fullName evidence="1">Hypervirulence associated protein TUDOR domain-containing protein</fullName>
    </recommendedName>
</protein>
<accession>A0A8E2DL82</accession>
<organism evidence="2 3">
    <name type="scientific">Obba rivulosa</name>
    <dbReference type="NCBI Taxonomy" id="1052685"/>
    <lineage>
        <taxon>Eukaryota</taxon>
        <taxon>Fungi</taxon>
        <taxon>Dikarya</taxon>
        <taxon>Basidiomycota</taxon>
        <taxon>Agaricomycotina</taxon>
        <taxon>Agaricomycetes</taxon>
        <taxon>Polyporales</taxon>
        <taxon>Gelatoporiaceae</taxon>
        <taxon>Obba</taxon>
    </lineage>
</organism>
<proteinExistence type="predicted"/>
<reference evidence="2 3" key="1">
    <citation type="submission" date="2016-07" db="EMBL/GenBank/DDBJ databases">
        <title>Draft genome of the white-rot fungus Obba rivulosa 3A-2.</title>
        <authorList>
            <consortium name="DOE Joint Genome Institute"/>
            <person name="Miettinen O."/>
            <person name="Riley R."/>
            <person name="Acob R."/>
            <person name="Barry K."/>
            <person name="Cullen D."/>
            <person name="De Vries R."/>
            <person name="Hainaut M."/>
            <person name="Hatakka A."/>
            <person name="Henrissat B."/>
            <person name="Hilden K."/>
            <person name="Kuo R."/>
            <person name="Labutti K."/>
            <person name="Lipzen A."/>
            <person name="Makela M.R."/>
            <person name="Sandor L."/>
            <person name="Spatafora J.W."/>
            <person name="Grigoriev I.V."/>
            <person name="Hibbett D.S."/>
        </authorList>
    </citation>
    <scope>NUCLEOTIDE SEQUENCE [LARGE SCALE GENOMIC DNA]</scope>
    <source>
        <strain evidence="2 3">3A-2</strain>
    </source>
</reference>
<keyword evidence="3" id="KW-1185">Reference proteome</keyword>
<evidence type="ECO:0000313" key="2">
    <source>
        <dbReference type="EMBL" id="OCH89604.1"/>
    </source>
</evidence>
<dbReference type="Proteomes" id="UP000250043">
    <property type="component" value="Unassembled WGS sequence"/>
</dbReference>
<evidence type="ECO:0000259" key="1">
    <source>
        <dbReference type="Pfam" id="PF11160"/>
    </source>
</evidence>
<dbReference type="AlphaFoldDB" id="A0A8E2DL82"/>
<dbReference type="InterPro" id="IPR021331">
    <property type="entry name" value="Hva1_TUDOR"/>
</dbReference>
<evidence type="ECO:0000313" key="3">
    <source>
        <dbReference type="Proteomes" id="UP000250043"/>
    </source>
</evidence>
<feature type="domain" description="Hypervirulence associated protein TUDOR" evidence="1">
    <location>
        <begin position="16"/>
        <end position="75"/>
    </location>
</feature>
<gene>
    <name evidence="2" type="ORF">OBBRIDRAFT_794097</name>
</gene>
<dbReference type="Gene3D" id="2.30.30.1060">
    <property type="match status" value="1"/>
</dbReference>
<dbReference type="OrthoDB" id="2138648at2759"/>
<dbReference type="Pfam" id="PF11160">
    <property type="entry name" value="Hva1_TUDOR"/>
    <property type="match status" value="1"/>
</dbReference>
<dbReference type="EMBL" id="KV722423">
    <property type="protein sequence ID" value="OCH89604.1"/>
    <property type="molecule type" value="Genomic_DNA"/>
</dbReference>